<dbReference type="KEGG" id="amin:AUMI_11650"/>
<dbReference type="OrthoDB" id="9801785at2"/>
<evidence type="ECO:0000256" key="2">
    <source>
        <dbReference type="ARBA" id="ARBA00001911"/>
    </source>
</evidence>
<dbReference type="EC" id="5.1.3.2" evidence="4 8"/>
<evidence type="ECO:0000259" key="9">
    <source>
        <dbReference type="Pfam" id="PF16363"/>
    </source>
</evidence>
<dbReference type="PANTHER" id="PTHR43725">
    <property type="entry name" value="UDP-GLUCOSE 4-EPIMERASE"/>
    <property type="match status" value="1"/>
</dbReference>
<comment type="pathway">
    <text evidence="8">Carbohydrate metabolism; galactose metabolism.</text>
</comment>
<evidence type="ECO:0000313" key="10">
    <source>
        <dbReference type="EMBL" id="BAU98707.1"/>
    </source>
</evidence>
<proteinExistence type="inferred from homology"/>
<dbReference type="NCBIfam" id="TIGR01179">
    <property type="entry name" value="galE"/>
    <property type="match status" value="1"/>
</dbReference>
<evidence type="ECO:0000256" key="1">
    <source>
        <dbReference type="ARBA" id="ARBA00000083"/>
    </source>
</evidence>
<accession>A0A182C1M7</accession>
<comment type="subunit">
    <text evidence="8">Homodimer.</text>
</comment>
<dbReference type="RefSeq" id="WP_096380275.1">
    <property type="nucleotide sequence ID" value="NZ_AP017457.1"/>
</dbReference>
<dbReference type="GO" id="GO:0003978">
    <property type="term" value="F:UDP-glucose 4-epimerase activity"/>
    <property type="evidence" value="ECO:0007669"/>
    <property type="project" value="UniProtKB-UniRule"/>
</dbReference>
<evidence type="ECO:0000256" key="8">
    <source>
        <dbReference type="RuleBase" id="RU366046"/>
    </source>
</evidence>
<dbReference type="Proteomes" id="UP000243847">
    <property type="component" value="Chromosome sequence1"/>
</dbReference>
<evidence type="ECO:0000313" key="11">
    <source>
        <dbReference type="Proteomes" id="UP000243847"/>
    </source>
</evidence>
<dbReference type="GO" id="GO:0006012">
    <property type="term" value="P:galactose metabolic process"/>
    <property type="evidence" value="ECO:0007669"/>
    <property type="project" value="UniProtKB-UniPathway"/>
</dbReference>
<protein>
    <recommendedName>
        <fullName evidence="5 8">UDP-glucose 4-epimerase</fullName>
        <ecNumber evidence="4 8">5.1.3.2</ecNumber>
    </recommendedName>
</protein>
<dbReference type="Gene3D" id="3.90.25.10">
    <property type="entry name" value="UDP-galactose 4-epimerase, domain 1"/>
    <property type="match status" value="1"/>
</dbReference>
<sequence length="341" mass="37190">MKVLVTGGAGYIGSHTVLALIEAGHIPVVVDNLSNSSFESIKRVEQITETSIEFHENDVCDKQALKSLFSKEKIDAIIHFAGYKSVGESIAKPLAYFDNNLNSTLSLLEVIYADSDPKAPKFIFSSSANVYGNPEVLPVSEIAKTGEGITNPYGYTKFFCEQILKEVCVSNPEFQAIALRYFNPIGAHPSGIIGEDSQETPNNVAPYICQVAAGKLSEFSIFGDDYDTPDGTGIRDYIHVMDLAEGHVAALNFNSKGFEAINLGTGTGTSVLELHSAFEKAAELTIPYKFAQRREGDIESSYADVAKAHQLLNWKSKRTVSDGCADAWRWQSHNPDGYGKN</sequence>
<evidence type="ECO:0000256" key="7">
    <source>
        <dbReference type="ARBA" id="ARBA00023235"/>
    </source>
</evidence>
<gene>
    <name evidence="10" type="ORF">AUMI_11650</name>
</gene>
<dbReference type="PANTHER" id="PTHR43725:SF47">
    <property type="entry name" value="UDP-GLUCOSE 4-EPIMERASE"/>
    <property type="match status" value="1"/>
</dbReference>
<dbReference type="EMBL" id="AP017457">
    <property type="protein sequence ID" value="BAU98707.1"/>
    <property type="molecule type" value="Genomic_DNA"/>
</dbReference>
<dbReference type="UniPathway" id="UPA00214"/>
<feature type="domain" description="NAD(P)-binding" evidence="9">
    <location>
        <begin position="4"/>
        <end position="326"/>
    </location>
</feature>
<dbReference type="PRINTS" id="PR01713">
    <property type="entry name" value="NUCEPIMERASE"/>
</dbReference>
<comment type="cofactor">
    <cofactor evidence="2 8">
        <name>NAD(+)</name>
        <dbReference type="ChEBI" id="CHEBI:57540"/>
    </cofactor>
</comment>
<dbReference type="SUPFAM" id="SSF51735">
    <property type="entry name" value="NAD(P)-binding Rossmann-fold domains"/>
    <property type="match status" value="1"/>
</dbReference>
<organism evidence="10 11">
    <name type="scientific">Aurantimicrobium minutum</name>
    <dbReference type="NCBI Taxonomy" id="708131"/>
    <lineage>
        <taxon>Bacteria</taxon>
        <taxon>Bacillati</taxon>
        <taxon>Actinomycetota</taxon>
        <taxon>Actinomycetes</taxon>
        <taxon>Micrococcales</taxon>
        <taxon>Microbacteriaceae</taxon>
        <taxon>Aurantimicrobium</taxon>
    </lineage>
</organism>
<reference evidence="10 11" key="1">
    <citation type="journal article" date="2016" name="Genome Announc.">
        <title>Complete Genome Sequence of Aurantimicrobium minutum Type Strain KNCT, a Planktonic Ultramicrobacterium Isolated from River Water.</title>
        <authorList>
            <person name="Nakai R."/>
            <person name="Fujisawa T."/>
            <person name="Nakamura Y."/>
            <person name="Nishide H."/>
            <person name="Uchiyama I."/>
            <person name="Baba T."/>
            <person name="Toyoda A."/>
            <person name="Fujiyama A."/>
            <person name="Naganuma T."/>
            <person name="Niki H."/>
        </authorList>
    </citation>
    <scope>NUCLEOTIDE SEQUENCE [LARGE SCALE GENOMIC DNA]</scope>
    <source>
        <strain evidence="10 11">KNC</strain>
    </source>
</reference>
<dbReference type="CDD" id="cd05247">
    <property type="entry name" value="UDP_G4E_1_SDR_e"/>
    <property type="match status" value="1"/>
</dbReference>
<dbReference type="InterPro" id="IPR016040">
    <property type="entry name" value="NAD(P)-bd_dom"/>
</dbReference>
<comment type="catalytic activity">
    <reaction evidence="1 8">
        <text>UDP-alpha-D-glucose = UDP-alpha-D-galactose</text>
        <dbReference type="Rhea" id="RHEA:22168"/>
        <dbReference type="ChEBI" id="CHEBI:58885"/>
        <dbReference type="ChEBI" id="CHEBI:66914"/>
        <dbReference type="EC" id="5.1.3.2"/>
    </reaction>
</comment>
<evidence type="ECO:0000256" key="5">
    <source>
        <dbReference type="ARBA" id="ARBA00018569"/>
    </source>
</evidence>
<dbReference type="Pfam" id="PF16363">
    <property type="entry name" value="GDP_Man_Dehyd"/>
    <property type="match status" value="1"/>
</dbReference>
<dbReference type="Gene3D" id="3.40.50.720">
    <property type="entry name" value="NAD(P)-binding Rossmann-like Domain"/>
    <property type="match status" value="1"/>
</dbReference>
<keyword evidence="6 8" id="KW-0520">NAD</keyword>
<evidence type="ECO:0000256" key="6">
    <source>
        <dbReference type="ARBA" id="ARBA00023027"/>
    </source>
</evidence>
<keyword evidence="8" id="KW-0119">Carbohydrate metabolism</keyword>
<keyword evidence="7 8" id="KW-0413">Isomerase</keyword>
<dbReference type="InterPro" id="IPR005886">
    <property type="entry name" value="UDP_G4E"/>
</dbReference>
<evidence type="ECO:0000256" key="3">
    <source>
        <dbReference type="ARBA" id="ARBA00007637"/>
    </source>
</evidence>
<name>A0A182C1M7_9MICO</name>
<dbReference type="GO" id="GO:0005829">
    <property type="term" value="C:cytosol"/>
    <property type="evidence" value="ECO:0007669"/>
    <property type="project" value="TreeGrafter"/>
</dbReference>
<dbReference type="GeneID" id="80451348"/>
<evidence type="ECO:0000256" key="4">
    <source>
        <dbReference type="ARBA" id="ARBA00013189"/>
    </source>
</evidence>
<dbReference type="InterPro" id="IPR036291">
    <property type="entry name" value="NAD(P)-bd_dom_sf"/>
</dbReference>
<comment type="similarity">
    <text evidence="3 8">Belongs to the NAD(P)-dependent epimerase/dehydratase family.</text>
</comment>
<dbReference type="AlphaFoldDB" id="A0A182C1M7"/>